<keyword evidence="4 9" id="KW-0812">Transmembrane</keyword>
<proteinExistence type="inferred from homology"/>
<keyword evidence="11" id="KW-1185">Reference proteome</keyword>
<keyword evidence="7 9" id="KW-0496">Mitochondrion</keyword>
<keyword evidence="6 9" id="KW-1133">Transmembrane helix</keyword>
<gene>
    <name evidence="10" type="ORF">MELIAE_LOCUS5765</name>
</gene>
<organism evidence="10 11">
    <name type="scientific">Brassicogethes aeneus</name>
    <name type="common">Rape pollen beetle</name>
    <name type="synonym">Meligethes aeneus</name>
    <dbReference type="NCBI Taxonomy" id="1431903"/>
    <lineage>
        <taxon>Eukaryota</taxon>
        <taxon>Metazoa</taxon>
        <taxon>Ecdysozoa</taxon>
        <taxon>Arthropoda</taxon>
        <taxon>Hexapoda</taxon>
        <taxon>Insecta</taxon>
        <taxon>Pterygota</taxon>
        <taxon>Neoptera</taxon>
        <taxon>Endopterygota</taxon>
        <taxon>Coleoptera</taxon>
        <taxon>Polyphaga</taxon>
        <taxon>Cucujiformia</taxon>
        <taxon>Nitidulidae</taxon>
        <taxon>Meligethinae</taxon>
        <taxon>Brassicogethes</taxon>
    </lineage>
</organism>
<comment type="function">
    <text evidence="9">Mediates the uptake of pyruvate into mitochondria.</text>
</comment>
<feature type="transmembrane region" description="Helical" evidence="9">
    <location>
        <begin position="55"/>
        <end position="73"/>
    </location>
</feature>
<dbReference type="Proteomes" id="UP001154078">
    <property type="component" value="Chromosome 3"/>
</dbReference>
<evidence type="ECO:0000256" key="8">
    <source>
        <dbReference type="ARBA" id="ARBA00023136"/>
    </source>
</evidence>
<dbReference type="GO" id="GO:0006850">
    <property type="term" value="P:pyruvate import into mitochondria"/>
    <property type="evidence" value="ECO:0007669"/>
    <property type="project" value="InterPro"/>
</dbReference>
<keyword evidence="8 9" id="KW-0472">Membrane</keyword>
<evidence type="ECO:0000256" key="4">
    <source>
        <dbReference type="ARBA" id="ARBA00022692"/>
    </source>
</evidence>
<keyword evidence="3 9" id="KW-0813">Transport</keyword>
<feature type="transmembrane region" description="Helical" evidence="9">
    <location>
        <begin position="79"/>
        <end position="98"/>
    </location>
</feature>
<evidence type="ECO:0000256" key="6">
    <source>
        <dbReference type="ARBA" id="ARBA00022989"/>
    </source>
</evidence>
<dbReference type="GO" id="GO:0005743">
    <property type="term" value="C:mitochondrial inner membrane"/>
    <property type="evidence" value="ECO:0007669"/>
    <property type="project" value="UniProtKB-SubCell"/>
</dbReference>
<keyword evidence="5 9" id="KW-0999">Mitochondrion inner membrane</keyword>
<evidence type="ECO:0000313" key="11">
    <source>
        <dbReference type="Proteomes" id="UP001154078"/>
    </source>
</evidence>
<protein>
    <recommendedName>
        <fullName evidence="9">Mitochondrial pyruvate carrier</fullName>
    </recommendedName>
</protein>
<evidence type="ECO:0000256" key="5">
    <source>
        <dbReference type="ARBA" id="ARBA00022792"/>
    </source>
</evidence>
<comment type="similarity">
    <text evidence="2 9">Belongs to the mitochondrial pyruvate carrier (MPC) (TC 2.A.105) family.</text>
</comment>
<sequence length="99" mass="11385">MQVLPYNNQYFLNLKHLIGLKTIFFWAPVCKWIIVMASITDILDRPPEIISIPQSSVLAITGCIWMRYSLVVIPKNWMLFSVNCAMSLFQTYSTAIAIK</sequence>
<dbReference type="AlphaFoldDB" id="A0A9P0B0P1"/>
<evidence type="ECO:0000256" key="7">
    <source>
        <dbReference type="ARBA" id="ARBA00023128"/>
    </source>
</evidence>
<dbReference type="OrthoDB" id="869189at2759"/>
<name>A0A9P0B0P1_BRAAE</name>
<reference evidence="10" key="1">
    <citation type="submission" date="2021-12" db="EMBL/GenBank/DDBJ databases">
        <authorList>
            <person name="King R."/>
        </authorList>
    </citation>
    <scope>NUCLEOTIDE SEQUENCE</scope>
</reference>
<dbReference type="InterPro" id="IPR005336">
    <property type="entry name" value="MPC"/>
</dbReference>
<dbReference type="Pfam" id="PF03650">
    <property type="entry name" value="MPC"/>
    <property type="match status" value="1"/>
</dbReference>
<feature type="transmembrane region" description="Helical" evidence="9">
    <location>
        <begin position="23"/>
        <end position="43"/>
    </location>
</feature>
<evidence type="ECO:0000256" key="2">
    <source>
        <dbReference type="ARBA" id="ARBA00006416"/>
    </source>
</evidence>
<accession>A0A9P0B0P1</accession>
<dbReference type="EMBL" id="OV121134">
    <property type="protein sequence ID" value="CAH0553873.1"/>
    <property type="molecule type" value="Genomic_DNA"/>
</dbReference>
<evidence type="ECO:0000256" key="9">
    <source>
        <dbReference type="RuleBase" id="RU363100"/>
    </source>
</evidence>
<evidence type="ECO:0000256" key="3">
    <source>
        <dbReference type="ARBA" id="ARBA00022448"/>
    </source>
</evidence>
<dbReference type="PANTHER" id="PTHR14154">
    <property type="entry name" value="UPF0041 BRAIN PROTEIN 44-RELATED"/>
    <property type="match status" value="1"/>
</dbReference>
<evidence type="ECO:0000256" key="1">
    <source>
        <dbReference type="ARBA" id="ARBA00004448"/>
    </source>
</evidence>
<comment type="subcellular location">
    <subcellularLocation>
        <location evidence="1 9">Mitochondrion inner membrane</location>
        <topology evidence="1 9">Multi-pass membrane protein</topology>
    </subcellularLocation>
</comment>
<evidence type="ECO:0000313" key="10">
    <source>
        <dbReference type="EMBL" id="CAH0553873.1"/>
    </source>
</evidence>